<dbReference type="PANTHER" id="PTHR30570:SF1">
    <property type="entry name" value="PHOSPHATE-BINDING PROTEIN PSTS"/>
    <property type="match status" value="1"/>
</dbReference>
<sequence>MAFSRILAAFLGLCLAGVNTASAETRRLDIVGTGDGIDVLRAIAASFMQQGGSARVEVPPSIGSGGGIAAVGSGKAILGRVARRLTDAEAASGIVYKAIARLPSAFIVHPGCGVNAVTSDQLVAIYSGRVANWKELGGADLRIRVVRREDQDSTLTVLRASMPGWHDLEITEKSKTATTTQEAIETVRDVQGAIGFGPFSRPLEQGLTVLRVDGHYPTDADYPSSVVLALIYLNTLQDPDALAFLRFADARKAADVITSLGSLPVKP</sequence>
<comment type="caution">
    <text evidence="4">The sequence shown here is derived from an EMBL/GenBank/DDBJ whole genome shotgun (WGS) entry which is preliminary data.</text>
</comment>
<organism evidence="4 5">
    <name type="scientific">Bradyrhizobium zhanjiangense</name>
    <dbReference type="NCBI Taxonomy" id="1325107"/>
    <lineage>
        <taxon>Bacteria</taxon>
        <taxon>Pseudomonadati</taxon>
        <taxon>Pseudomonadota</taxon>
        <taxon>Alphaproteobacteria</taxon>
        <taxon>Hyphomicrobiales</taxon>
        <taxon>Nitrobacteraceae</taxon>
        <taxon>Bradyrhizobium</taxon>
    </lineage>
</organism>
<protein>
    <submittedName>
        <fullName evidence="4">Phosphate ABC transporter substrate-binding protein</fullName>
    </submittedName>
</protein>
<proteinExistence type="predicted"/>
<dbReference type="AlphaFoldDB" id="A0A4Q0Q4Q0"/>
<dbReference type="PANTHER" id="PTHR30570">
    <property type="entry name" value="PERIPLASMIC PHOSPHATE BINDING COMPONENT OF PHOSPHATE ABC TRANSPORTER"/>
    <property type="match status" value="1"/>
</dbReference>
<reference evidence="4 5" key="1">
    <citation type="submission" date="2018-11" db="EMBL/GenBank/DDBJ databases">
        <title>Bradyrhizobium sp. nov., isolated from effective nodules of peanut in China.</title>
        <authorList>
            <person name="Li Y."/>
        </authorList>
    </citation>
    <scope>NUCLEOTIDE SEQUENCE [LARGE SCALE GENOMIC DNA]</scope>
    <source>
        <strain evidence="4 5">CCBAU 51770</strain>
    </source>
</reference>
<dbReference type="InterPro" id="IPR050811">
    <property type="entry name" value="Phosphate_ABC_transporter"/>
</dbReference>
<dbReference type="Gene3D" id="3.40.190.10">
    <property type="entry name" value="Periplasmic binding protein-like II"/>
    <property type="match status" value="2"/>
</dbReference>
<evidence type="ECO:0000259" key="3">
    <source>
        <dbReference type="Pfam" id="PF12849"/>
    </source>
</evidence>
<dbReference type="InterPro" id="IPR024370">
    <property type="entry name" value="PBP_domain"/>
</dbReference>
<feature type="signal peptide" evidence="2">
    <location>
        <begin position="1"/>
        <end position="23"/>
    </location>
</feature>
<feature type="domain" description="PBP" evidence="3">
    <location>
        <begin position="20"/>
        <end position="205"/>
    </location>
</feature>
<accession>A0A4Q0Q4Q0</accession>
<dbReference type="SUPFAM" id="SSF53850">
    <property type="entry name" value="Periplasmic binding protein-like II"/>
    <property type="match status" value="1"/>
</dbReference>
<dbReference type="RefSeq" id="WP_128936286.1">
    <property type="nucleotide sequence ID" value="NZ_CP022221.1"/>
</dbReference>
<dbReference type="Proteomes" id="UP000290174">
    <property type="component" value="Unassembled WGS sequence"/>
</dbReference>
<dbReference type="Pfam" id="PF12849">
    <property type="entry name" value="PBP_like_2"/>
    <property type="match status" value="1"/>
</dbReference>
<evidence type="ECO:0000313" key="5">
    <source>
        <dbReference type="Proteomes" id="UP000290174"/>
    </source>
</evidence>
<gene>
    <name evidence="4" type="ORF">EAS61_40365</name>
</gene>
<evidence type="ECO:0000256" key="1">
    <source>
        <dbReference type="ARBA" id="ARBA00022729"/>
    </source>
</evidence>
<feature type="chain" id="PRO_5020617235" evidence="2">
    <location>
        <begin position="24"/>
        <end position="267"/>
    </location>
</feature>
<evidence type="ECO:0000313" key="4">
    <source>
        <dbReference type="EMBL" id="RXG83976.1"/>
    </source>
</evidence>
<name>A0A4Q0Q4Q0_9BRAD</name>
<keyword evidence="1 2" id="KW-0732">Signal</keyword>
<evidence type="ECO:0000256" key="2">
    <source>
        <dbReference type="SAM" id="SignalP"/>
    </source>
</evidence>
<dbReference type="EMBL" id="RKMK01000086">
    <property type="protein sequence ID" value="RXG83976.1"/>
    <property type="molecule type" value="Genomic_DNA"/>
</dbReference>